<feature type="domain" description="Actinobacteria/chloroflexi VLRF1 release factor" evidence="1">
    <location>
        <begin position="74"/>
        <end position="209"/>
    </location>
</feature>
<dbReference type="NCBIfam" id="NF041024">
    <property type="entry name" value="acVLRF1_NCBI"/>
    <property type="match status" value="1"/>
</dbReference>
<proteinExistence type="predicted"/>
<dbReference type="EMBL" id="CP047156">
    <property type="protein sequence ID" value="QHC01878.1"/>
    <property type="molecule type" value="Genomic_DNA"/>
</dbReference>
<dbReference type="KEGG" id="eke:EK0264_17385"/>
<reference evidence="2 3" key="1">
    <citation type="journal article" date="2018" name="Int. J. Syst. Evol. Microbiol.">
        <title>Epidermidibacterium keratini gen. nov., sp. nov., a member of the family Sporichthyaceae, isolated from keratin epidermis.</title>
        <authorList>
            <person name="Lee D.G."/>
            <person name="Trujillo M.E."/>
            <person name="Kang S."/>
            <person name="Nam J.J."/>
            <person name="Kim Y.J."/>
        </authorList>
    </citation>
    <scope>NUCLEOTIDE SEQUENCE [LARGE SCALE GENOMIC DNA]</scope>
    <source>
        <strain evidence="2 3">EPI-7</strain>
    </source>
</reference>
<dbReference type="InterPro" id="IPR040783">
    <property type="entry name" value="VLRF1"/>
</dbReference>
<dbReference type="RefSeq" id="WP_159547002.1">
    <property type="nucleotide sequence ID" value="NZ_CP047156.1"/>
</dbReference>
<gene>
    <name evidence="2" type="ORF">EK0264_17385</name>
</gene>
<dbReference type="InParanoid" id="A0A7L4YS47"/>
<dbReference type="Proteomes" id="UP000463857">
    <property type="component" value="Chromosome"/>
</dbReference>
<keyword evidence="3" id="KW-1185">Reference proteome</keyword>
<name>A0A7L4YS47_9ACTN</name>
<evidence type="ECO:0000313" key="2">
    <source>
        <dbReference type="EMBL" id="QHC01878.1"/>
    </source>
</evidence>
<accession>A0A7L4YS47</accession>
<dbReference type="AlphaFoldDB" id="A0A7L4YS47"/>
<protein>
    <recommendedName>
        <fullName evidence="1">Actinobacteria/chloroflexi VLRF1 release factor domain-containing protein</fullName>
    </recommendedName>
</protein>
<dbReference type="InterPro" id="IPR042226">
    <property type="entry name" value="eFR1_2_sf"/>
</dbReference>
<dbReference type="Pfam" id="PF18859">
    <property type="entry name" value="acVLRF1"/>
    <property type="match status" value="1"/>
</dbReference>
<evidence type="ECO:0000313" key="3">
    <source>
        <dbReference type="Proteomes" id="UP000463857"/>
    </source>
</evidence>
<organism evidence="2 3">
    <name type="scientific">Epidermidibacterium keratini</name>
    <dbReference type="NCBI Taxonomy" id="1891644"/>
    <lineage>
        <taxon>Bacteria</taxon>
        <taxon>Bacillati</taxon>
        <taxon>Actinomycetota</taxon>
        <taxon>Actinomycetes</taxon>
        <taxon>Sporichthyales</taxon>
        <taxon>Sporichthyaceae</taxon>
        <taxon>Epidermidibacterium</taxon>
    </lineage>
</organism>
<dbReference type="Gene3D" id="3.30.420.60">
    <property type="entry name" value="eRF1 domain 2"/>
    <property type="match status" value="1"/>
</dbReference>
<dbReference type="OrthoDB" id="3728778at2"/>
<sequence length="220" mass="23632">MHEPRRVVIALPRLGRWLEGFTERNGAVSAYSPTAEGLLLRTDRGGEALLHGAWHGPAPSSNEPIVAWAAGADRTVAVVLVRRGGYSIAAVELSGLDHSVRASKTDQVYVQGRTAAGGQSQQRFARRRAGQAQQLVRSAADTAVRVLLTKQPVEYAELITGGDLPLLEELLGDPRLRVLGALPRQHVAVGEPRRRTVDEAVDAARSVPIDVTNALPQAPR</sequence>
<evidence type="ECO:0000259" key="1">
    <source>
        <dbReference type="Pfam" id="PF18859"/>
    </source>
</evidence>
<dbReference type="SUPFAM" id="SSF53137">
    <property type="entry name" value="Translational machinery components"/>
    <property type="match status" value="1"/>
</dbReference>